<organism evidence="1 2">
    <name type="scientific">Desertifilum tharense IPPAS B-1220</name>
    <dbReference type="NCBI Taxonomy" id="1781255"/>
    <lineage>
        <taxon>Bacteria</taxon>
        <taxon>Bacillati</taxon>
        <taxon>Cyanobacteriota</taxon>
        <taxon>Cyanophyceae</taxon>
        <taxon>Desertifilales</taxon>
        <taxon>Desertifilaceae</taxon>
        <taxon>Desertifilum</taxon>
    </lineage>
</organism>
<sequence length="229" mass="25907">MLWFILDFLRLIPRMTLDAFKSKDIERRLNLYQVFLKLYEHNPGLLNEILSLENSNSQAWTVTVPQFIQGMIGEPQTCLIANVGTGSTQMLWQPQHIWLIGRDRTCAITINDQRISRRHAVIQYLADAQRFYLIDLNSSNGSYVNGEPIRHRHPLQDGDRIRLGSLAFTFFVCQACQPLEDISPEILSLIEQAASIAPEKPGTPNPAPILPPPAQDTSKFLLNQKSGNA</sequence>
<keyword evidence="2" id="KW-1185">Reference proteome</keyword>
<dbReference type="Proteomes" id="UP000095472">
    <property type="component" value="Chromosome"/>
</dbReference>
<protein>
    <submittedName>
        <fullName evidence="1">FHA domain-containing protein</fullName>
    </submittedName>
</protein>
<proteinExistence type="predicted"/>
<gene>
    <name evidence="1" type="ORF">BH720_013240</name>
</gene>
<evidence type="ECO:0000313" key="2">
    <source>
        <dbReference type="Proteomes" id="UP000095472"/>
    </source>
</evidence>
<reference evidence="1 2" key="1">
    <citation type="journal article" date="2016" name="Genome Announc.">
        <title>Draft Genome Sequence of the Thermotolerant Cyanobacterium Desertifilum sp. IPPAS B-1220.</title>
        <authorList>
            <person name="Mironov K.S."/>
            <person name="Sinetova M.A."/>
            <person name="Bolatkhan K."/>
            <person name="Zayadan B.K."/>
            <person name="Ustinova V.V."/>
            <person name="Kupriyanova E.V."/>
            <person name="Skrypnik A.N."/>
            <person name="Gogoleva N.E."/>
            <person name="Gogolev Y.V."/>
            <person name="Los D.A."/>
        </authorList>
    </citation>
    <scope>NUCLEOTIDE SEQUENCE [LARGE SCALE GENOMIC DNA]</scope>
    <source>
        <strain evidence="1 2">IPPAS B-1220</strain>
    </source>
</reference>
<name>A0ACD5H176_9CYAN</name>
<dbReference type="EMBL" id="CP182909">
    <property type="protein sequence ID" value="XPM66249.1"/>
    <property type="molecule type" value="Genomic_DNA"/>
</dbReference>
<evidence type="ECO:0000313" key="1">
    <source>
        <dbReference type="EMBL" id="XPM66249.1"/>
    </source>
</evidence>
<accession>A0ACD5H176</accession>